<dbReference type="InterPro" id="IPR004821">
    <property type="entry name" value="Cyt_trans-like"/>
</dbReference>
<comment type="catalytic activity">
    <reaction evidence="10">
        <text>D-glycero-beta-D-manno-heptose 7-phosphate + ATP = D-glycero-beta-D-manno-heptose 1,7-bisphosphate + ADP + H(+)</text>
        <dbReference type="Rhea" id="RHEA:27473"/>
        <dbReference type="ChEBI" id="CHEBI:15378"/>
        <dbReference type="ChEBI" id="CHEBI:30616"/>
        <dbReference type="ChEBI" id="CHEBI:60204"/>
        <dbReference type="ChEBI" id="CHEBI:60208"/>
        <dbReference type="ChEBI" id="CHEBI:456216"/>
        <dbReference type="EC" id="2.7.1.167"/>
    </reaction>
</comment>
<dbReference type="InterPro" id="IPR023030">
    <property type="entry name" value="Bifunc_HldE"/>
</dbReference>
<evidence type="ECO:0000256" key="9">
    <source>
        <dbReference type="ARBA" id="ARBA00047428"/>
    </source>
</evidence>
<dbReference type="InterPro" id="IPR014729">
    <property type="entry name" value="Rossmann-like_a/b/a_fold"/>
</dbReference>
<comment type="caution">
    <text evidence="13">The sequence shown here is derived from an EMBL/GenBank/DDBJ whole genome shotgun (WGS) entry which is preliminary data.</text>
</comment>
<dbReference type="GO" id="GO:0005829">
    <property type="term" value="C:cytosol"/>
    <property type="evidence" value="ECO:0007669"/>
    <property type="project" value="TreeGrafter"/>
</dbReference>
<dbReference type="EMBL" id="JAMRXG010000001">
    <property type="protein sequence ID" value="MCM6772137.1"/>
    <property type="molecule type" value="Genomic_DNA"/>
</dbReference>
<comment type="function">
    <text evidence="10">Catalyzes the ADP transfer from ATP to D-glycero-beta-D-manno-heptose 1-phosphate, yielding ADP-D-glycero-beta-D-manno-heptose.</text>
</comment>
<dbReference type="GO" id="GO:0033785">
    <property type="term" value="F:heptose 7-phosphate kinase activity"/>
    <property type="evidence" value="ECO:0007669"/>
    <property type="project" value="UniProtKB-UniRule"/>
</dbReference>
<dbReference type="SUPFAM" id="SSF53613">
    <property type="entry name" value="Ribokinase-like"/>
    <property type="match status" value="1"/>
</dbReference>
<dbReference type="Pfam" id="PF00294">
    <property type="entry name" value="PfkB"/>
    <property type="match status" value="1"/>
</dbReference>
<dbReference type="GO" id="GO:0005524">
    <property type="term" value="F:ATP binding"/>
    <property type="evidence" value="ECO:0007669"/>
    <property type="project" value="UniProtKB-UniRule"/>
</dbReference>
<dbReference type="PANTHER" id="PTHR46969:SF1">
    <property type="entry name" value="BIFUNCTIONAL PROTEIN HLDE"/>
    <property type="match status" value="1"/>
</dbReference>
<comment type="similarity">
    <text evidence="10">In the C-terminal section; belongs to the cytidylyltransferase family.</text>
</comment>
<feature type="binding site" evidence="10">
    <location>
        <begin position="218"/>
        <end position="221"/>
    </location>
    <ligand>
        <name>ATP</name>
        <dbReference type="ChEBI" id="CHEBI:30616"/>
    </ligand>
</feature>
<comment type="function">
    <text evidence="10">Catalyzes the phosphorylation of D-glycero-D-manno-heptose 7-phosphate at the C-1 position to selectively form D-glycero-beta-D-manno-heptose-1,7-bisphosphate.</text>
</comment>
<reference evidence="13" key="1">
    <citation type="submission" date="2022-06" db="EMBL/GenBank/DDBJ databases">
        <title>Novel species in genus nocardia.</title>
        <authorList>
            <person name="Li F."/>
        </authorList>
    </citation>
    <scope>NUCLEOTIDE SEQUENCE</scope>
    <source>
        <strain evidence="13">CDC141</strain>
    </source>
</reference>
<evidence type="ECO:0000256" key="1">
    <source>
        <dbReference type="ARBA" id="ARBA00004713"/>
    </source>
</evidence>
<keyword evidence="3 10" id="KW-0548">Nucleotidyltransferase</keyword>
<keyword evidence="8 10" id="KW-0119">Carbohydrate metabolism</keyword>
<feature type="region of interest" description="Cytidylyltransferase" evidence="10">
    <location>
        <begin position="370"/>
        <end position="503"/>
    </location>
</feature>
<dbReference type="AlphaFoldDB" id="A0A9X2E0W8"/>
<evidence type="ECO:0000256" key="5">
    <source>
        <dbReference type="ARBA" id="ARBA00022777"/>
    </source>
</evidence>
<dbReference type="NCBIfam" id="TIGR00125">
    <property type="entry name" value="cyt_tran_rel"/>
    <property type="match status" value="1"/>
</dbReference>
<evidence type="ECO:0000256" key="8">
    <source>
        <dbReference type="ARBA" id="ARBA00023277"/>
    </source>
</evidence>
<feature type="domain" description="Cytidyltransferase-like" evidence="12">
    <location>
        <begin position="370"/>
        <end position="465"/>
    </location>
</feature>
<dbReference type="Gene3D" id="3.40.1190.20">
    <property type="match status" value="1"/>
</dbReference>
<sequence length="503" mass="53873">MRTPISDTPDHPDFDGHELTPALAERLARTRARVVVLGDAVLDVWMWGRSQRLCREAPVPVVDIDRSVGVPGGAANTAANLAALGAQVRLVTLLGDDAAAEQLCERLREHGVDDDHVLAAPNRSTVIKRRVLAGDQLMIRFDEGEQPPPDPLTHCLLDALADALIDADALIVCDYDGGLATALRKHLTAHRSRLPLLVVDSHRPADWRPVRPDITTPNAAEAAAALGLALPSNGDERVALFDRERARLFEATGADTVAVTLDRDGALLLSGDRPAHRTWARPVAERQSTGGGDTFVAAFTLALLAGLPETAAAELAQAAADVVVHRPGTSVCSNADLRERLLGRGGDVLTHDELAAALAAHRRAGRRIVFTNGCFDVLHTGHIAYLNGAKRLGDVLVVAVNSDRGVRELKGPDRPVNSEHDRAAVLAALSCVDHVTIFDEPTPAELLRRVRPELYVKGGDYRPEMLSETEVVHAYGGEVQVLGYVAQRSTTALIERIRAGAAS</sequence>
<feature type="region of interest" description="Ribokinase" evidence="10">
    <location>
        <begin position="1"/>
        <end position="343"/>
    </location>
</feature>
<feature type="active site" evidence="10">
    <location>
        <position position="293"/>
    </location>
</feature>
<comment type="catalytic activity">
    <reaction evidence="9 10">
        <text>D-glycero-beta-D-manno-heptose 1-phosphate + ATP + H(+) = ADP-D-glycero-beta-D-manno-heptose + diphosphate</text>
        <dbReference type="Rhea" id="RHEA:27465"/>
        <dbReference type="ChEBI" id="CHEBI:15378"/>
        <dbReference type="ChEBI" id="CHEBI:30616"/>
        <dbReference type="ChEBI" id="CHEBI:33019"/>
        <dbReference type="ChEBI" id="CHEBI:59967"/>
        <dbReference type="ChEBI" id="CHEBI:61593"/>
        <dbReference type="EC" id="2.7.7.70"/>
    </reaction>
</comment>
<keyword evidence="14" id="KW-1185">Reference proteome</keyword>
<keyword evidence="4 10" id="KW-0547">Nucleotide-binding</keyword>
<evidence type="ECO:0000259" key="12">
    <source>
        <dbReference type="Pfam" id="PF01467"/>
    </source>
</evidence>
<keyword evidence="6 10" id="KW-0067">ATP-binding</keyword>
<comment type="pathway">
    <text evidence="10">Nucleotide-sugar biosynthesis; ADP-L-glycero-beta-D-manno-heptose biosynthesis; ADP-L-glycero-beta-D-manno-heptose from D-glycero-beta-D-manno-heptose 7-phosphate: step 3/4.</text>
</comment>
<evidence type="ECO:0000256" key="7">
    <source>
        <dbReference type="ARBA" id="ARBA00023268"/>
    </source>
</evidence>
<dbReference type="Gene3D" id="3.40.50.620">
    <property type="entry name" value="HUPs"/>
    <property type="match status" value="1"/>
</dbReference>
<evidence type="ECO:0000259" key="11">
    <source>
        <dbReference type="Pfam" id="PF00294"/>
    </source>
</evidence>
<evidence type="ECO:0000256" key="4">
    <source>
        <dbReference type="ARBA" id="ARBA00022741"/>
    </source>
</evidence>
<dbReference type="SUPFAM" id="SSF52374">
    <property type="entry name" value="Nucleotidylyl transferase"/>
    <property type="match status" value="1"/>
</dbReference>
<evidence type="ECO:0000313" key="14">
    <source>
        <dbReference type="Proteomes" id="UP001139157"/>
    </source>
</evidence>
<dbReference type="PROSITE" id="PS00583">
    <property type="entry name" value="PFKB_KINASES_1"/>
    <property type="match status" value="1"/>
</dbReference>
<evidence type="ECO:0000256" key="2">
    <source>
        <dbReference type="ARBA" id="ARBA00022679"/>
    </source>
</evidence>
<dbReference type="RefSeq" id="WP_251909008.1">
    <property type="nucleotide sequence ID" value="NZ_JAMRXG010000001.1"/>
</dbReference>
<gene>
    <name evidence="13" type="primary">rfaE2</name>
    <name evidence="10" type="synonym">hldE</name>
    <name evidence="13" type="ORF">NDR86_01460</name>
</gene>
<dbReference type="PANTHER" id="PTHR46969">
    <property type="entry name" value="BIFUNCTIONAL PROTEIN HLDE"/>
    <property type="match status" value="1"/>
</dbReference>
<keyword evidence="2 10" id="KW-0808">Transferase</keyword>
<dbReference type="Pfam" id="PF01467">
    <property type="entry name" value="CTP_transf_like"/>
    <property type="match status" value="1"/>
</dbReference>
<dbReference type="GO" id="GO:0033786">
    <property type="term" value="F:heptose-1-phosphate adenylyltransferase activity"/>
    <property type="evidence" value="ECO:0007669"/>
    <property type="project" value="UniProtKB-UniRule"/>
</dbReference>
<dbReference type="EC" id="2.7.1.167" evidence="10"/>
<dbReference type="HAMAP" id="MF_01603">
    <property type="entry name" value="HldE"/>
    <property type="match status" value="1"/>
</dbReference>
<organism evidence="13 14">
    <name type="scientific">Nocardia pulmonis</name>
    <dbReference type="NCBI Taxonomy" id="2951408"/>
    <lineage>
        <taxon>Bacteria</taxon>
        <taxon>Bacillati</taxon>
        <taxon>Actinomycetota</taxon>
        <taxon>Actinomycetes</taxon>
        <taxon>Mycobacteriales</taxon>
        <taxon>Nocardiaceae</taxon>
        <taxon>Nocardia</taxon>
    </lineage>
</organism>
<dbReference type="InterPro" id="IPR029056">
    <property type="entry name" value="Ribokinase-like"/>
</dbReference>
<name>A0A9X2E0W8_9NOCA</name>
<dbReference type="Proteomes" id="UP001139157">
    <property type="component" value="Unassembled WGS sequence"/>
</dbReference>
<comment type="pathway">
    <text evidence="1">Bacterial outer membrane biogenesis; LPS core biosynthesis.</text>
</comment>
<evidence type="ECO:0000256" key="10">
    <source>
        <dbReference type="HAMAP-Rule" id="MF_01603"/>
    </source>
</evidence>
<keyword evidence="5 10" id="KW-0418">Kinase</keyword>
<dbReference type="InterPro" id="IPR002173">
    <property type="entry name" value="Carboh/pur_kinase_PfkB_CS"/>
</dbReference>
<dbReference type="InterPro" id="IPR011611">
    <property type="entry name" value="PfkB_dom"/>
</dbReference>
<proteinExistence type="inferred from homology"/>
<feature type="domain" description="Carbohydrate kinase PfkB" evidence="11">
    <location>
        <begin position="33"/>
        <end position="333"/>
    </location>
</feature>
<dbReference type="InterPro" id="IPR011914">
    <property type="entry name" value="RfaE_dom_II"/>
</dbReference>
<dbReference type="NCBIfam" id="TIGR02199">
    <property type="entry name" value="rfaE_dom_II"/>
    <property type="match status" value="1"/>
</dbReference>
<comment type="pathway">
    <text evidence="10">Nucleotide-sugar biosynthesis; ADP-L-glycero-beta-D-manno-heptose biosynthesis; ADP-L-glycero-beta-D-manno-heptose from D-glycero-beta-D-manno-heptose 7-phosphate: step 1/4.</text>
</comment>
<comment type="similarity">
    <text evidence="10">In the N-terminal section; belongs to the carbohydrate kinase PfkB family.</text>
</comment>
<dbReference type="GO" id="GO:0016773">
    <property type="term" value="F:phosphotransferase activity, alcohol group as acceptor"/>
    <property type="evidence" value="ECO:0007669"/>
    <property type="project" value="InterPro"/>
</dbReference>
<dbReference type="EC" id="2.7.7.70" evidence="10"/>
<protein>
    <recommendedName>
        <fullName evidence="10">Bifunctional protein HldE</fullName>
    </recommendedName>
    <domain>
        <recommendedName>
            <fullName evidence="10">D-beta-D-heptose 7-phosphate kinase</fullName>
            <ecNumber evidence="10">2.7.1.167</ecNumber>
        </recommendedName>
        <alternativeName>
            <fullName evidence="10">D-beta-D-heptose 7-phosphotransferase</fullName>
        </alternativeName>
        <alternativeName>
            <fullName evidence="10">D-glycero-beta-D-manno-heptose-7-phosphate kinase</fullName>
        </alternativeName>
    </domain>
    <domain>
        <recommendedName>
            <fullName evidence="10">D-beta-D-heptose 1-phosphate adenylyltransferase</fullName>
            <ecNumber evidence="10">2.7.7.70</ecNumber>
        </recommendedName>
        <alternativeName>
            <fullName evidence="10">D-glycero-beta-D-manno-heptose 1-phosphate adenylyltransferase</fullName>
        </alternativeName>
    </domain>
</protein>
<evidence type="ECO:0000256" key="6">
    <source>
        <dbReference type="ARBA" id="ARBA00022840"/>
    </source>
</evidence>
<evidence type="ECO:0000256" key="3">
    <source>
        <dbReference type="ARBA" id="ARBA00022695"/>
    </source>
</evidence>
<evidence type="ECO:0000313" key="13">
    <source>
        <dbReference type="EMBL" id="MCM6772137.1"/>
    </source>
</evidence>
<accession>A0A9X2E0W8</accession>
<keyword evidence="7 10" id="KW-0511">Multifunctional enzyme</keyword>
<comment type="subunit">
    <text evidence="10">Homodimer.</text>
</comment>